<dbReference type="Proteomes" id="UP000574761">
    <property type="component" value="Unassembled WGS sequence"/>
</dbReference>
<gene>
    <name evidence="1" type="ORF">GGQ64_002570</name>
</gene>
<accession>A0A7W6D7H8</accession>
<protein>
    <submittedName>
        <fullName evidence="1">Uncharacterized protein</fullName>
    </submittedName>
</protein>
<name>A0A7W6D7H8_9HYPH</name>
<dbReference type="EMBL" id="JACIEE010000005">
    <property type="protein sequence ID" value="MBB3977364.1"/>
    <property type="molecule type" value="Genomic_DNA"/>
</dbReference>
<evidence type="ECO:0000313" key="2">
    <source>
        <dbReference type="Proteomes" id="UP000574761"/>
    </source>
</evidence>
<evidence type="ECO:0000313" key="1">
    <source>
        <dbReference type="EMBL" id="MBB3977364.1"/>
    </source>
</evidence>
<dbReference type="AlphaFoldDB" id="A0A7W6D7H8"/>
<proteinExistence type="predicted"/>
<keyword evidence="2" id="KW-1185">Reference proteome</keyword>
<sequence length="126" mass="13784">MEKTFTGAPAEAIHFLADQVSGLSSRIRQLEYERIADQIIAKILLSALKAGDSAASEAAIYLLQSSRDDYASMLIKTDFGETGISAVELDRMRWSFQVTIDRIDYLLNSSKSPNAPALTIIDGGKK</sequence>
<comment type="caution">
    <text evidence="1">The sequence shown here is derived from an EMBL/GenBank/DDBJ whole genome shotgun (WGS) entry which is preliminary data.</text>
</comment>
<organism evidence="1 2">
    <name type="scientific">Mycoplana azooxidifex</name>
    <dbReference type="NCBI Taxonomy" id="1636188"/>
    <lineage>
        <taxon>Bacteria</taxon>
        <taxon>Pseudomonadati</taxon>
        <taxon>Pseudomonadota</taxon>
        <taxon>Alphaproteobacteria</taxon>
        <taxon>Hyphomicrobiales</taxon>
        <taxon>Rhizobiaceae</taxon>
        <taxon>Mycoplana</taxon>
    </lineage>
</organism>
<dbReference type="RefSeq" id="WP_183804708.1">
    <property type="nucleotide sequence ID" value="NZ_JACIEE010000005.1"/>
</dbReference>
<reference evidence="1 2" key="1">
    <citation type="submission" date="2020-08" db="EMBL/GenBank/DDBJ databases">
        <title>Genomic Encyclopedia of Type Strains, Phase IV (KMG-IV): sequencing the most valuable type-strain genomes for metagenomic binning, comparative biology and taxonomic classification.</title>
        <authorList>
            <person name="Goeker M."/>
        </authorList>
    </citation>
    <scope>NUCLEOTIDE SEQUENCE [LARGE SCALE GENOMIC DNA]</scope>
    <source>
        <strain evidence="1 2">DSM 100211</strain>
    </source>
</reference>